<dbReference type="EMBL" id="CP148074">
    <property type="protein sequence ID" value="WXL26260.1"/>
    <property type="molecule type" value="Genomic_DNA"/>
</dbReference>
<keyword evidence="3" id="KW-0238">DNA-binding</keyword>
<dbReference type="InterPro" id="IPR036390">
    <property type="entry name" value="WH_DNA-bd_sf"/>
</dbReference>
<dbReference type="Pfam" id="PF00126">
    <property type="entry name" value="HTH_1"/>
    <property type="match status" value="1"/>
</dbReference>
<dbReference type="InterPro" id="IPR036388">
    <property type="entry name" value="WH-like_DNA-bd_sf"/>
</dbReference>
<evidence type="ECO:0000256" key="4">
    <source>
        <dbReference type="ARBA" id="ARBA00023163"/>
    </source>
</evidence>
<evidence type="ECO:0000313" key="7">
    <source>
        <dbReference type="Proteomes" id="UP001476583"/>
    </source>
</evidence>
<comment type="similarity">
    <text evidence="1">Belongs to the LysR transcriptional regulatory family.</text>
</comment>
<protein>
    <submittedName>
        <fullName evidence="6">LysR family transcriptional regulator</fullName>
    </submittedName>
</protein>
<evidence type="ECO:0000256" key="2">
    <source>
        <dbReference type="ARBA" id="ARBA00023015"/>
    </source>
</evidence>
<dbReference type="PANTHER" id="PTHR30118">
    <property type="entry name" value="HTH-TYPE TRANSCRIPTIONAL REGULATOR LEUO-RELATED"/>
    <property type="match status" value="1"/>
</dbReference>
<dbReference type="PROSITE" id="PS50931">
    <property type="entry name" value="HTH_LYSR"/>
    <property type="match status" value="1"/>
</dbReference>
<dbReference type="InterPro" id="IPR000847">
    <property type="entry name" value="LysR_HTH_N"/>
</dbReference>
<keyword evidence="7" id="KW-1185">Reference proteome</keyword>
<dbReference type="PANTHER" id="PTHR30118:SF15">
    <property type="entry name" value="TRANSCRIPTIONAL REGULATORY PROTEIN"/>
    <property type="match status" value="1"/>
</dbReference>
<dbReference type="SUPFAM" id="SSF46785">
    <property type="entry name" value="Winged helix' DNA-binding domain"/>
    <property type="match status" value="1"/>
</dbReference>
<feature type="domain" description="HTH lysR-type" evidence="5">
    <location>
        <begin position="1"/>
        <end position="58"/>
    </location>
</feature>
<organism evidence="6 7">
    <name type="scientific">Ectopseudomonas mendocina</name>
    <name type="common">Pseudomonas mendocina</name>
    <dbReference type="NCBI Taxonomy" id="300"/>
    <lineage>
        <taxon>Bacteria</taxon>
        <taxon>Pseudomonadati</taxon>
        <taxon>Pseudomonadota</taxon>
        <taxon>Gammaproteobacteria</taxon>
        <taxon>Pseudomonadales</taxon>
        <taxon>Pseudomonadaceae</taxon>
        <taxon>Ectopseudomonas</taxon>
    </lineage>
</organism>
<dbReference type="InterPro" id="IPR050389">
    <property type="entry name" value="LysR-type_TF"/>
</dbReference>
<keyword evidence="2" id="KW-0805">Transcription regulation</keyword>
<name>A0ABZ2RIK4_ECTME</name>
<proteinExistence type="inferred from homology"/>
<dbReference type="Pfam" id="PF03466">
    <property type="entry name" value="LysR_substrate"/>
    <property type="match status" value="1"/>
</dbReference>
<keyword evidence="4" id="KW-0804">Transcription</keyword>
<evidence type="ECO:0000259" key="5">
    <source>
        <dbReference type="PROSITE" id="PS50931"/>
    </source>
</evidence>
<dbReference type="Gene3D" id="3.40.190.10">
    <property type="entry name" value="Periplasmic binding protein-like II"/>
    <property type="match status" value="2"/>
</dbReference>
<dbReference type="SUPFAM" id="SSF53850">
    <property type="entry name" value="Periplasmic binding protein-like II"/>
    <property type="match status" value="1"/>
</dbReference>
<accession>A0ABZ2RIK4</accession>
<dbReference type="Gene3D" id="1.10.10.10">
    <property type="entry name" value="Winged helix-like DNA-binding domain superfamily/Winged helix DNA-binding domain"/>
    <property type="match status" value="1"/>
</dbReference>
<dbReference type="PRINTS" id="PR00039">
    <property type="entry name" value="HTHLYSR"/>
</dbReference>
<evidence type="ECO:0000256" key="3">
    <source>
        <dbReference type="ARBA" id="ARBA00023125"/>
    </source>
</evidence>
<dbReference type="InterPro" id="IPR005119">
    <property type="entry name" value="LysR_subst-bd"/>
</dbReference>
<gene>
    <name evidence="6" type="ORF">WG219_01880</name>
</gene>
<sequence>MDLNLIKVFVAIYEQGSVSGAADVLFVTQPSVSYALKKMREELNDDLFIRHNNRMAPTRQATEIYRTFSQVVNDVEALVASRKSFDYRTSQHKFVVAMSDLGERYYLPRIFRELSKHAPGVEIEVMPLKIAELQEWLDKGVIDAAICNRTYAVQDVHCDLLLKDRYVCLVAESHPRVGEAITLEQFRREKHVVASSQAGHVFYQDWIKRTGQKLPTALTVSDLAIVASLVESSECISVVPQTYSTLGSQLYAIKDVPLPVDFSPIEVCLYSQKTLRNAREKLWFLQMLREICMGDR</sequence>
<evidence type="ECO:0000256" key="1">
    <source>
        <dbReference type="ARBA" id="ARBA00009437"/>
    </source>
</evidence>
<dbReference type="Proteomes" id="UP001476583">
    <property type="component" value="Chromosome"/>
</dbReference>
<reference evidence="6 7" key="1">
    <citation type="submission" date="2024-03" db="EMBL/GenBank/DDBJ databases">
        <title>Complete genome of BD2.</title>
        <authorList>
            <person name="Cao G."/>
        </authorList>
    </citation>
    <scope>NUCLEOTIDE SEQUENCE [LARGE SCALE GENOMIC DNA]</scope>
    <source>
        <strain evidence="6 7">BD2</strain>
    </source>
</reference>
<evidence type="ECO:0000313" key="6">
    <source>
        <dbReference type="EMBL" id="WXL26260.1"/>
    </source>
</evidence>